<gene>
    <name evidence="1" type="ORF">FM125_02845</name>
</gene>
<accession>A0A1R4IJ71</accession>
<dbReference type="EMBL" id="FUKP01000018">
    <property type="protein sequence ID" value="SJN19962.1"/>
    <property type="molecule type" value="Genomic_DNA"/>
</dbReference>
<proteinExistence type="predicted"/>
<sequence>MLHTPSSSTRHCRTVVAGAGWQRCSGFLAPGGPECQHP</sequence>
<reference evidence="1 2" key="1">
    <citation type="submission" date="2017-02" db="EMBL/GenBank/DDBJ databases">
        <authorList>
            <person name="Peterson S.W."/>
        </authorList>
    </citation>
    <scope>NUCLEOTIDE SEQUENCE [LARGE SCALE GENOMIC DNA]</scope>
    <source>
        <strain evidence="1 2">2B3F</strain>
    </source>
</reference>
<evidence type="ECO:0000313" key="2">
    <source>
        <dbReference type="Proteomes" id="UP000196230"/>
    </source>
</evidence>
<protein>
    <submittedName>
        <fullName evidence="1">Uncharacterized protein</fullName>
    </submittedName>
</protein>
<organism evidence="1 2">
    <name type="scientific">Micrococcus lylae</name>
    <dbReference type="NCBI Taxonomy" id="1273"/>
    <lineage>
        <taxon>Bacteria</taxon>
        <taxon>Bacillati</taxon>
        <taxon>Actinomycetota</taxon>
        <taxon>Actinomycetes</taxon>
        <taxon>Micrococcales</taxon>
        <taxon>Micrococcaceae</taxon>
        <taxon>Micrococcus</taxon>
    </lineage>
</organism>
<dbReference type="AlphaFoldDB" id="A0A1R4IJ71"/>
<dbReference type="Proteomes" id="UP000196230">
    <property type="component" value="Unassembled WGS sequence"/>
</dbReference>
<name>A0A1R4IJ71_9MICC</name>
<evidence type="ECO:0000313" key="1">
    <source>
        <dbReference type="EMBL" id="SJN19962.1"/>
    </source>
</evidence>